<evidence type="ECO:0000313" key="3">
    <source>
        <dbReference type="RefSeq" id="XP_038982354.1"/>
    </source>
</evidence>
<dbReference type="AlphaFoldDB" id="A0A8B9AGG9"/>
<dbReference type="PANTHER" id="PTHR33318">
    <property type="entry name" value="ASPARTYL/GLUTAMYL-TRNA(ASN/GLN) AMIDOTRANSFERASE SUBUNIT"/>
    <property type="match status" value="1"/>
</dbReference>
<name>A0A8B9AGG9_PHODC</name>
<dbReference type="KEGG" id="pda:103704000"/>
<dbReference type="InterPro" id="IPR039300">
    <property type="entry name" value="JASON"/>
</dbReference>
<sequence>MGCFLACFGGAKDGKRRRQANKSLPVDRVCESCKPLRSPSSKQLAPNLSPKKLVSEAVDSTPESRENHEQGRCGSSKKKVTFDLIVQTYEAVLIDEDPKHSSEDKKEDEVITEERKPEEGEDKSLPKSGASLLNHRYQNCEGSDVDDDIDYGEEEEDEEEDYEDSDLDEEDNNAVEIEGNEEESNASFLSLPMEKEQQCIQEVNSPKSKCVSPPDRQPPLLARGIRGRSRYVHPALNPVENLTQWRQVKLCAAPSKNQKKENINSDAENKITVNPEPAFEIGEFRKLASSNPRPNCPAKHDIPVDASLSNWLVSLDNSDTERPQQSNSHFSESSVGQEEGSILAFLN</sequence>
<dbReference type="OrthoDB" id="1925835at2759"/>
<feature type="compositionally biased region" description="Basic and acidic residues" evidence="1">
    <location>
        <begin position="96"/>
        <end position="125"/>
    </location>
</feature>
<dbReference type="Proteomes" id="UP000228380">
    <property type="component" value="Chromosome 5"/>
</dbReference>
<feature type="compositionally biased region" description="Basic and acidic residues" evidence="1">
    <location>
        <begin position="62"/>
        <end position="71"/>
    </location>
</feature>
<proteinExistence type="predicted"/>
<gene>
    <name evidence="3" type="primary">LOC103704000</name>
</gene>
<feature type="region of interest" description="Disordered" evidence="1">
    <location>
        <begin position="92"/>
        <end position="227"/>
    </location>
</feature>
<dbReference type="PANTHER" id="PTHR33318:SF4">
    <property type="entry name" value="OS04G0511700 PROTEIN"/>
    <property type="match status" value="1"/>
</dbReference>
<evidence type="ECO:0000313" key="2">
    <source>
        <dbReference type="Proteomes" id="UP000228380"/>
    </source>
</evidence>
<dbReference type="GeneID" id="103704000"/>
<reference evidence="2" key="1">
    <citation type="journal article" date="2019" name="Nat. Commun.">
        <title>Genome-wide association mapping of date palm fruit traits.</title>
        <authorList>
            <person name="Hazzouri K.M."/>
            <person name="Gros-Balthazard M."/>
            <person name="Flowers J.M."/>
            <person name="Copetti D."/>
            <person name="Lemansour A."/>
            <person name="Lebrun M."/>
            <person name="Masmoudi K."/>
            <person name="Ferrand S."/>
            <person name="Dhar M.I."/>
            <person name="Fresquez Z.A."/>
            <person name="Rosas U."/>
            <person name="Zhang J."/>
            <person name="Talag J."/>
            <person name="Lee S."/>
            <person name="Kudrna D."/>
            <person name="Powell R.F."/>
            <person name="Leitch I.J."/>
            <person name="Krueger R.R."/>
            <person name="Wing R.A."/>
            <person name="Amiri K.M.A."/>
            <person name="Purugganan M.D."/>
        </authorList>
    </citation>
    <scope>NUCLEOTIDE SEQUENCE [LARGE SCALE GENOMIC DNA]</scope>
    <source>
        <strain evidence="2">cv. Khalas</strain>
    </source>
</reference>
<feature type="compositionally biased region" description="Polar residues" evidence="1">
    <location>
        <begin position="198"/>
        <end position="207"/>
    </location>
</feature>
<dbReference type="RefSeq" id="XP_038982354.1">
    <property type="nucleotide sequence ID" value="XM_039126426.1"/>
</dbReference>
<reference evidence="3" key="2">
    <citation type="submission" date="2025-08" db="UniProtKB">
        <authorList>
            <consortium name="RefSeq"/>
        </authorList>
    </citation>
    <scope>IDENTIFICATION</scope>
    <source>
        <tissue evidence="3">Young leaves</tissue>
    </source>
</reference>
<feature type="region of interest" description="Disordered" evidence="1">
    <location>
        <begin position="315"/>
        <end position="347"/>
    </location>
</feature>
<evidence type="ECO:0000256" key="1">
    <source>
        <dbReference type="SAM" id="MobiDB-lite"/>
    </source>
</evidence>
<feature type="compositionally biased region" description="Acidic residues" evidence="1">
    <location>
        <begin position="143"/>
        <end position="184"/>
    </location>
</feature>
<feature type="region of interest" description="Disordered" evidence="1">
    <location>
        <begin position="32"/>
        <end position="75"/>
    </location>
</feature>
<feature type="compositionally biased region" description="Polar residues" evidence="1">
    <location>
        <begin position="315"/>
        <end position="336"/>
    </location>
</feature>
<organism evidence="2 3">
    <name type="scientific">Phoenix dactylifera</name>
    <name type="common">Date palm</name>
    <dbReference type="NCBI Taxonomy" id="42345"/>
    <lineage>
        <taxon>Eukaryota</taxon>
        <taxon>Viridiplantae</taxon>
        <taxon>Streptophyta</taxon>
        <taxon>Embryophyta</taxon>
        <taxon>Tracheophyta</taxon>
        <taxon>Spermatophyta</taxon>
        <taxon>Magnoliopsida</taxon>
        <taxon>Liliopsida</taxon>
        <taxon>Arecaceae</taxon>
        <taxon>Coryphoideae</taxon>
        <taxon>Phoeniceae</taxon>
        <taxon>Phoenix</taxon>
    </lineage>
</organism>
<protein>
    <submittedName>
        <fullName evidence="3">Uncharacterized protein DDB_G0283697-like</fullName>
    </submittedName>
</protein>
<accession>A0A8B9AGG9</accession>
<dbReference type="GO" id="GO:0007142">
    <property type="term" value="P:male meiosis II"/>
    <property type="evidence" value="ECO:0007669"/>
    <property type="project" value="InterPro"/>
</dbReference>
<keyword evidence="2" id="KW-1185">Reference proteome</keyword>